<feature type="region of interest" description="Disordered" evidence="1">
    <location>
        <begin position="102"/>
        <end position="179"/>
    </location>
</feature>
<dbReference type="Proteomes" id="UP000192247">
    <property type="component" value="Unassembled WGS sequence"/>
</dbReference>
<keyword evidence="3" id="KW-1185">Reference proteome</keyword>
<name>A0A1V9XDY7_9ACAR</name>
<comment type="caution">
    <text evidence="2">The sequence shown here is derived from an EMBL/GenBank/DDBJ whole genome shotgun (WGS) entry which is preliminary data.</text>
</comment>
<accession>A0A1V9XDY7</accession>
<feature type="compositionally biased region" description="Polar residues" evidence="1">
    <location>
        <begin position="132"/>
        <end position="141"/>
    </location>
</feature>
<proteinExistence type="predicted"/>
<dbReference type="EMBL" id="MNPL01014037">
    <property type="protein sequence ID" value="OQR71623.1"/>
    <property type="molecule type" value="Genomic_DNA"/>
</dbReference>
<evidence type="ECO:0000256" key="1">
    <source>
        <dbReference type="SAM" id="MobiDB-lite"/>
    </source>
</evidence>
<dbReference type="InParanoid" id="A0A1V9XDY7"/>
<feature type="compositionally biased region" description="Pro residues" evidence="1">
    <location>
        <begin position="144"/>
        <end position="153"/>
    </location>
</feature>
<evidence type="ECO:0000313" key="2">
    <source>
        <dbReference type="EMBL" id="OQR71623.1"/>
    </source>
</evidence>
<dbReference type="AlphaFoldDB" id="A0A1V9XDY7"/>
<feature type="compositionally biased region" description="Basic and acidic residues" evidence="1">
    <location>
        <begin position="10"/>
        <end position="20"/>
    </location>
</feature>
<protein>
    <submittedName>
        <fullName evidence="2">Uncharacterized protein</fullName>
    </submittedName>
</protein>
<evidence type="ECO:0000313" key="3">
    <source>
        <dbReference type="Proteomes" id="UP000192247"/>
    </source>
</evidence>
<sequence>MALLCGATGDRSRPKQREAPGGDVHPWRRLRLGQRERVRRDAARVLRKYRLRYDQLPARNTRLKFGLGRQLRCRCVTLATELIVVVLLLVPDVACVTPNARGHALRSSGDVPNSTTKIEIRKADDGARRVTKQTSRVTSRMAQRPPPPPPPPRCQDVDADTSSDSRKPPAAMSRVDGTTKKMNTEYLGSVVVPKRTSEFLATSSNASDRSSRLGELWCARDKPLKRRVQKEVSYQARAGTCSRIRRPFCTALIYGLFTFPHVLRPGVRVDKWLVLQQEQQQQDEASCTWKLSAHSSCLVSSTEQRYDASQATDACAYNVDAVFCRVKQTVEQTRLENGTRGQDAALIRARRGAAVLDACGAVVTGGHLQGVREAIPPGVTSPLLSGGGGGQARVFPAR</sequence>
<reference evidence="2 3" key="1">
    <citation type="journal article" date="2017" name="Gigascience">
        <title>Draft genome of the honey bee ectoparasitic mite, Tropilaelaps mercedesae, is shaped by the parasitic life history.</title>
        <authorList>
            <person name="Dong X."/>
            <person name="Armstrong S.D."/>
            <person name="Xia D."/>
            <person name="Makepeace B.L."/>
            <person name="Darby A.C."/>
            <person name="Kadowaki T."/>
        </authorList>
    </citation>
    <scope>NUCLEOTIDE SEQUENCE [LARGE SCALE GENOMIC DNA]</scope>
    <source>
        <strain evidence="2">Wuxi-XJTLU</strain>
    </source>
</reference>
<gene>
    <name evidence="2" type="ORF">BIW11_01459</name>
</gene>
<feature type="region of interest" description="Disordered" evidence="1">
    <location>
        <begin position="1"/>
        <end position="25"/>
    </location>
</feature>
<organism evidence="2 3">
    <name type="scientific">Tropilaelaps mercedesae</name>
    <dbReference type="NCBI Taxonomy" id="418985"/>
    <lineage>
        <taxon>Eukaryota</taxon>
        <taxon>Metazoa</taxon>
        <taxon>Ecdysozoa</taxon>
        <taxon>Arthropoda</taxon>
        <taxon>Chelicerata</taxon>
        <taxon>Arachnida</taxon>
        <taxon>Acari</taxon>
        <taxon>Parasitiformes</taxon>
        <taxon>Mesostigmata</taxon>
        <taxon>Gamasina</taxon>
        <taxon>Dermanyssoidea</taxon>
        <taxon>Laelapidae</taxon>
        <taxon>Tropilaelaps</taxon>
    </lineage>
</organism>
<feature type="compositionally biased region" description="Basic and acidic residues" evidence="1">
    <location>
        <begin position="118"/>
        <end position="128"/>
    </location>
</feature>